<accession>A0A068RZ69</accession>
<name>A0A068RZ69_9FUNG</name>
<evidence type="ECO:0000256" key="3">
    <source>
        <dbReference type="ARBA" id="ARBA00023235"/>
    </source>
</evidence>
<evidence type="ECO:0000313" key="4">
    <source>
        <dbReference type="EMBL" id="CDH55309.1"/>
    </source>
</evidence>
<gene>
    <name evidence="4" type="ORF">LCOR_06463.1</name>
</gene>
<dbReference type="InterPro" id="IPR001753">
    <property type="entry name" value="Enoyl-CoA_hydra/iso"/>
</dbReference>
<dbReference type="InterPro" id="IPR029045">
    <property type="entry name" value="ClpP/crotonase-like_dom_sf"/>
</dbReference>
<dbReference type="GO" id="GO:0005777">
    <property type="term" value="C:peroxisome"/>
    <property type="evidence" value="ECO:0007669"/>
    <property type="project" value="UniProtKB-SubCell"/>
</dbReference>
<evidence type="ECO:0000256" key="1">
    <source>
        <dbReference type="ARBA" id="ARBA00004275"/>
    </source>
</evidence>
<dbReference type="InterPro" id="IPR014748">
    <property type="entry name" value="Enoyl-CoA_hydra_C"/>
</dbReference>
<dbReference type="OrthoDB" id="448450at2759"/>
<dbReference type="Proteomes" id="UP000027586">
    <property type="component" value="Unassembled WGS sequence"/>
</dbReference>
<sequence length="273" mass="30313">MAPPSFDTLEITVFPSGVTEIAFNRPKVLNSFSPEAYQDWLSALLWAKQANEVKLVVLTGRGRFYSSGVQLQPPDFSPEGIAKNKERRKIVKSLVDELILFPKLLIAAVNGPAYGFAVTTLALCDVVYAASNANFTTPFMKLGFAAEGCSSYLFPRIMGPSKANEMLLMGKTLTVEEFAAANMVARIFPVEGFREQVLAAAEETAKFSGEALAVTKKLTRDPDQEFLLKVNEQEMIKLQERNTSQDSIDSVMRFVREAEKKREAKRKAQQSKL</sequence>
<comment type="subcellular location">
    <subcellularLocation>
        <location evidence="1">Peroxisome</location>
    </subcellularLocation>
</comment>
<dbReference type="InterPro" id="IPR051053">
    <property type="entry name" value="ECH/Chromodomain_protein"/>
</dbReference>
<keyword evidence="2" id="KW-0576">Peroxisome</keyword>
<protein>
    <submittedName>
        <fullName evidence="4">Enoyl-delta isomerase mitochondrial</fullName>
    </submittedName>
</protein>
<dbReference type="STRING" id="1263082.A0A068RZ69"/>
<keyword evidence="3 4" id="KW-0413">Isomerase</keyword>
<reference evidence="4" key="1">
    <citation type="submission" date="2013-08" db="EMBL/GenBank/DDBJ databases">
        <title>Gene expansion shapes genome architecture in the human pathogen Lichtheimia corymbifera: an evolutionary genomics analysis in the ancient terrestrial Mucorales (Mucoromycotina).</title>
        <authorList>
            <person name="Schwartze V.U."/>
            <person name="Winter S."/>
            <person name="Shelest E."/>
            <person name="Marcet-Houben M."/>
            <person name="Horn F."/>
            <person name="Wehner S."/>
            <person name="Hoffmann K."/>
            <person name="Riege K."/>
            <person name="Sammeth M."/>
            <person name="Nowrousian M."/>
            <person name="Valiante V."/>
            <person name="Linde J."/>
            <person name="Jacobsen I.D."/>
            <person name="Marz M."/>
            <person name="Brakhage A.A."/>
            <person name="Gabaldon T."/>
            <person name="Bocker S."/>
            <person name="Voigt K."/>
        </authorList>
    </citation>
    <scope>NUCLEOTIDE SEQUENCE [LARGE SCALE GENOMIC DNA]</scope>
    <source>
        <strain evidence="4">FSU 9682</strain>
    </source>
</reference>
<dbReference type="EMBL" id="CBTN010000028">
    <property type="protein sequence ID" value="CDH55309.1"/>
    <property type="molecule type" value="Genomic_DNA"/>
</dbReference>
<proteinExistence type="predicted"/>
<dbReference type="GO" id="GO:0004165">
    <property type="term" value="F:delta(3)-delta(2)-enoyl-CoA isomerase activity"/>
    <property type="evidence" value="ECO:0007669"/>
    <property type="project" value="UniProtKB-ARBA"/>
</dbReference>
<evidence type="ECO:0000256" key="2">
    <source>
        <dbReference type="ARBA" id="ARBA00023140"/>
    </source>
</evidence>
<evidence type="ECO:0000313" key="5">
    <source>
        <dbReference type="Proteomes" id="UP000027586"/>
    </source>
</evidence>
<dbReference type="PANTHER" id="PTHR43684">
    <property type="match status" value="1"/>
</dbReference>
<dbReference type="VEuPathDB" id="FungiDB:LCOR_06463.1"/>
<dbReference type="CDD" id="cd06558">
    <property type="entry name" value="crotonase-like"/>
    <property type="match status" value="1"/>
</dbReference>
<dbReference type="SUPFAM" id="SSF52096">
    <property type="entry name" value="ClpP/crotonase"/>
    <property type="match status" value="1"/>
</dbReference>
<dbReference type="PANTHER" id="PTHR43684:SF1">
    <property type="entry name" value="ENOYL-COA DELTA ISOMERASE 2"/>
    <property type="match status" value="1"/>
</dbReference>
<organism evidence="4 5">
    <name type="scientific">Lichtheimia corymbifera JMRC:FSU:9682</name>
    <dbReference type="NCBI Taxonomy" id="1263082"/>
    <lineage>
        <taxon>Eukaryota</taxon>
        <taxon>Fungi</taxon>
        <taxon>Fungi incertae sedis</taxon>
        <taxon>Mucoromycota</taxon>
        <taxon>Mucoromycotina</taxon>
        <taxon>Mucoromycetes</taxon>
        <taxon>Mucorales</taxon>
        <taxon>Lichtheimiaceae</taxon>
        <taxon>Lichtheimia</taxon>
    </lineage>
</organism>
<dbReference type="Pfam" id="PF00378">
    <property type="entry name" value="ECH_1"/>
    <property type="match status" value="1"/>
</dbReference>
<comment type="caution">
    <text evidence="4">The sequence shown here is derived from an EMBL/GenBank/DDBJ whole genome shotgun (WGS) entry which is preliminary data.</text>
</comment>
<dbReference type="Gene3D" id="1.10.12.10">
    <property type="entry name" value="Lyase 2-enoyl-coa Hydratase, Chain A, domain 2"/>
    <property type="match status" value="1"/>
</dbReference>
<dbReference type="Gene3D" id="3.90.226.10">
    <property type="entry name" value="2-enoyl-CoA Hydratase, Chain A, domain 1"/>
    <property type="match status" value="1"/>
</dbReference>
<dbReference type="AlphaFoldDB" id="A0A068RZ69"/>
<keyword evidence="5" id="KW-1185">Reference proteome</keyword>